<accession>A0ABV9R851</accession>
<dbReference type="EMBL" id="JBHSJC010000001">
    <property type="protein sequence ID" value="MFC4829498.1"/>
    <property type="molecule type" value="Genomic_DNA"/>
</dbReference>
<dbReference type="InterPro" id="IPR016305">
    <property type="entry name" value="Mannose-6-P_Isomerase"/>
</dbReference>
<evidence type="ECO:0000313" key="10">
    <source>
        <dbReference type="Proteomes" id="UP001595960"/>
    </source>
</evidence>
<dbReference type="NCBIfam" id="TIGR00218">
    <property type="entry name" value="manA"/>
    <property type="match status" value="1"/>
</dbReference>
<dbReference type="RefSeq" id="WP_204393262.1">
    <property type="nucleotide sequence ID" value="NZ_JAFBBW010000001.1"/>
</dbReference>
<keyword evidence="6" id="KW-0862">Zinc</keyword>
<evidence type="ECO:0000256" key="3">
    <source>
        <dbReference type="ARBA" id="ARBA00010772"/>
    </source>
</evidence>
<evidence type="ECO:0000256" key="6">
    <source>
        <dbReference type="ARBA" id="ARBA00022833"/>
    </source>
</evidence>
<dbReference type="Pfam" id="PF20511">
    <property type="entry name" value="PMI_typeI_cat"/>
    <property type="match status" value="1"/>
</dbReference>
<evidence type="ECO:0000256" key="2">
    <source>
        <dbReference type="ARBA" id="ARBA00001947"/>
    </source>
</evidence>
<sequence length="414" mass="43514">MFVAIRNAPRDYAWGSHTAIAEFRGVPASGAPEAELWLGAHAGSPAQVVEPERAGAADLAELIAANPALVLSAGQAREGARLPFLLKVLAAARPLSLQAHPTPEQARAGFAREEAEGVPIDAFDRNYKDPYAKPELIVAVSERFEALSGFRPLDEVRGVLATLRAADAASDEPQPGAIDLLAARLEGPDPLRESVAWLLQDGRGGDTGEAAWLVERVTALAGSELALTSPYAASFRTVAELAAEYPGDPGIVISLLLNRVTLRRGEALFLDAGNVHAYLSGLGIELMAASDNVLRGGLTPKHIDIPELLEVLDFTPIAPPRLPAVQVSPGVVEYRPSVPDFTLFRVETATDGASLAISGPAILLAEAGPVEVTGRSGSTRIERGDAVFVTPDEQRLAIRGEGVAWVATTPAQPA</sequence>
<dbReference type="CDD" id="cd07011">
    <property type="entry name" value="cupin_PMI_type_I_N"/>
    <property type="match status" value="1"/>
</dbReference>
<dbReference type="InterPro" id="IPR011051">
    <property type="entry name" value="RmlC_Cupin_sf"/>
</dbReference>
<name>A0ABV9R851_9MICO</name>
<dbReference type="EC" id="5.3.1.8" evidence="4"/>
<reference evidence="10" key="1">
    <citation type="journal article" date="2019" name="Int. J. Syst. Evol. Microbiol.">
        <title>The Global Catalogue of Microorganisms (GCM) 10K type strain sequencing project: providing services to taxonomists for standard genome sequencing and annotation.</title>
        <authorList>
            <consortium name="The Broad Institute Genomics Platform"/>
            <consortium name="The Broad Institute Genome Sequencing Center for Infectious Disease"/>
            <person name="Wu L."/>
            <person name="Ma J."/>
        </authorList>
    </citation>
    <scope>NUCLEOTIDE SEQUENCE [LARGE SCALE GENOMIC DNA]</scope>
    <source>
        <strain evidence="10">CGMCC 1.12192</strain>
    </source>
</reference>
<dbReference type="Proteomes" id="UP001595960">
    <property type="component" value="Unassembled WGS sequence"/>
</dbReference>
<dbReference type="SUPFAM" id="SSF51182">
    <property type="entry name" value="RmlC-like cupins"/>
    <property type="match status" value="1"/>
</dbReference>
<keyword evidence="10" id="KW-1185">Reference proteome</keyword>
<evidence type="ECO:0000256" key="7">
    <source>
        <dbReference type="ARBA" id="ARBA00023235"/>
    </source>
</evidence>
<dbReference type="InterPro" id="IPR046457">
    <property type="entry name" value="PMI_typeI_cat"/>
</dbReference>
<evidence type="ECO:0000313" key="9">
    <source>
        <dbReference type="EMBL" id="MFC4829498.1"/>
    </source>
</evidence>
<comment type="caution">
    <text evidence="9">The sequence shown here is derived from an EMBL/GenBank/DDBJ whole genome shotgun (WGS) entry which is preliminary data.</text>
</comment>
<comment type="catalytic activity">
    <reaction evidence="1">
        <text>D-mannose 6-phosphate = D-fructose 6-phosphate</text>
        <dbReference type="Rhea" id="RHEA:12356"/>
        <dbReference type="ChEBI" id="CHEBI:58735"/>
        <dbReference type="ChEBI" id="CHEBI:61527"/>
        <dbReference type="EC" id="5.3.1.8"/>
    </reaction>
</comment>
<feature type="domain" description="Phosphomannose isomerase type I catalytic" evidence="8">
    <location>
        <begin position="6"/>
        <end position="153"/>
    </location>
</feature>
<evidence type="ECO:0000256" key="1">
    <source>
        <dbReference type="ARBA" id="ARBA00000757"/>
    </source>
</evidence>
<organism evidence="9 10">
    <name type="scientific">Agromyces aurantiacus</name>
    <dbReference type="NCBI Taxonomy" id="165814"/>
    <lineage>
        <taxon>Bacteria</taxon>
        <taxon>Bacillati</taxon>
        <taxon>Actinomycetota</taxon>
        <taxon>Actinomycetes</taxon>
        <taxon>Micrococcales</taxon>
        <taxon>Microbacteriaceae</taxon>
        <taxon>Agromyces</taxon>
    </lineage>
</organism>
<gene>
    <name evidence="9" type="primary">manA</name>
    <name evidence="9" type="ORF">ACFPER_11895</name>
</gene>
<keyword evidence="7 9" id="KW-0413">Isomerase</keyword>
<protein>
    <recommendedName>
        <fullName evidence="4">mannose-6-phosphate isomerase</fullName>
        <ecNumber evidence="4">5.3.1.8</ecNumber>
    </recommendedName>
</protein>
<evidence type="ECO:0000259" key="8">
    <source>
        <dbReference type="Pfam" id="PF20511"/>
    </source>
</evidence>
<dbReference type="GO" id="GO:0004476">
    <property type="term" value="F:mannose-6-phosphate isomerase activity"/>
    <property type="evidence" value="ECO:0007669"/>
    <property type="project" value="UniProtKB-EC"/>
</dbReference>
<evidence type="ECO:0000256" key="4">
    <source>
        <dbReference type="ARBA" id="ARBA00011956"/>
    </source>
</evidence>
<comment type="similarity">
    <text evidence="3">Belongs to the mannose-6-phosphate isomerase type 1 family.</text>
</comment>
<dbReference type="Gene3D" id="2.60.120.10">
    <property type="entry name" value="Jelly Rolls"/>
    <property type="match status" value="2"/>
</dbReference>
<dbReference type="PANTHER" id="PTHR10309">
    <property type="entry name" value="MANNOSE-6-PHOSPHATE ISOMERASE"/>
    <property type="match status" value="1"/>
</dbReference>
<dbReference type="InterPro" id="IPR001250">
    <property type="entry name" value="Man6P_Isoase-1"/>
</dbReference>
<dbReference type="Gene3D" id="1.10.441.10">
    <property type="entry name" value="Phosphomannose Isomerase, domain 2"/>
    <property type="match status" value="1"/>
</dbReference>
<keyword evidence="5" id="KW-0479">Metal-binding</keyword>
<dbReference type="PRINTS" id="PR00714">
    <property type="entry name" value="MAN6PISMRASE"/>
</dbReference>
<dbReference type="PIRSF" id="PIRSF001480">
    <property type="entry name" value="Mannose-6-phosphate_isomerase"/>
    <property type="match status" value="1"/>
</dbReference>
<comment type="cofactor">
    <cofactor evidence="2">
        <name>Zn(2+)</name>
        <dbReference type="ChEBI" id="CHEBI:29105"/>
    </cofactor>
</comment>
<proteinExistence type="inferred from homology"/>
<evidence type="ECO:0000256" key="5">
    <source>
        <dbReference type="ARBA" id="ARBA00022723"/>
    </source>
</evidence>
<dbReference type="PANTHER" id="PTHR10309:SF0">
    <property type="entry name" value="MANNOSE-6-PHOSPHATE ISOMERASE"/>
    <property type="match status" value="1"/>
</dbReference>
<dbReference type="InterPro" id="IPR014710">
    <property type="entry name" value="RmlC-like_jellyroll"/>
</dbReference>